<dbReference type="Proteomes" id="UP001434883">
    <property type="component" value="Unassembled WGS sequence"/>
</dbReference>
<evidence type="ECO:0000313" key="1">
    <source>
        <dbReference type="EMBL" id="MEQ2210274.1"/>
    </source>
</evidence>
<accession>A0ABV0RPY5</accession>
<dbReference type="EMBL" id="JAHRIN010052764">
    <property type="protein sequence ID" value="MEQ2210274.1"/>
    <property type="molecule type" value="Genomic_DNA"/>
</dbReference>
<gene>
    <name evidence="1" type="ORF">XENOCAPTIV_010874</name>
</gene>
<sequence length="140" mass="15176">MHTTTTRINTTFELAEAGLGSFHTPVRYFPSVVGGREREWALGSDLGDCLVLGLAFRLSLDCLGSLGSRPLALGPDLPAGGVPGFGRGVLAGVDWDVAPLWWRGWPAELLGGPWCAMRWCWWPAGWGAPGVWGWSWRGAR</sequence>
<keyword evidence="2" id="KW-1185">Reference proteome</keyword>
<protein>
    <submittedName>
        <fullName evidence="1">Uncharacterized protein</fullName>
    </submittedName>
</protein>
<reference evidence="1 2" key="1">
    <citation type="submission" date="2021-06" db="EMBL/GenBank/DDBJ databases">
        <authorList>
            <person name="Palmer J.M."/>
        </authorList>
    </citation>
    <scope>NUCLEOTIDE SEQUENCE [LARGE SCALE GENOMIC DNA]</scope>
    <source>
        <strain evidence="1 2">XC_2019</strain>
        <tissue evidence="1">Muscle</tissue>
    </source>
</reference>
<proteinExistence type="predicted"/>
<comment type="caution">
    <text evidence="1">The sequence shown here is derived from an EMBL/GenBank/DDBJ whole genome shotgun (WGS) entry which is preliminary data.</text>
</comment>
<name>A0ABV0RPY5_9TELE</name>
<organism evidence="1 2">
    <name type="scientific">Xenoophorus captivus</name>
    <dbReference type="NCBI Taxonomy" id="1517983"/>
    <lineage>
        <taxon>Eukaryota</taxon>
        <taxon>Metazoa</taxon>
        <taxon>Chordata</taxon>
        <taxon>Craniata</taxon>
        <taxon>Vertebrata</taxon>
        <taxon>Euteleostomi</taxon>
        <taxon>Actinopterygii</taxon>
        <taxon>Neopterygii</taxon>
        <taxon>Teleostei</taxon>
        <taxon>Neoteleostei</taxon>
        <taxon>Acanthomorphata</taxon>
        <taxon>Ovalentaria</taxon>
        <taxon>Atherinomorphae</taxon>
        <taxon>Cyprinodontiformes</taxon>
        <taxon>Goodeidae</taxon>
        <taxon>Xenoophorus</taxon>
    </lineage>
</organism>
<evidence type="ECO:0000313" key="2">
    <source>
        <dbReference type="Proteomes" id="UP001434883"/>
    </source>
</evidence>